<dbReference type="CDD" id="cd06464">
    <property type="entry name" value="ACD_sHsps-like"/>
    <property type="match status" value="1"/>
</dbReference>
<dbReference type="PROSITE" id="PS01031">
    <property type="entry name" value="SHSP"/>
    <property type="match status" value="1"/>
</dbReference>
<dbReference type="InterPro" id="IPR031107">
    <property type="entry name" value="Small_HSP"/>
</dbReference>
<evidence type="ECO:0000259" key="3">
    <source>
        <dbReference type="PROSITE" id="PS01031"/>
    </source>
</evidence>
<dbReference type="PANTHER" id="PTHR11527">
    <property type="entry name" value="HEAT-SHOCK PROTEIN 20 FAMILY MEMBER"/>
    <property type="match status" value="1"/>
</dbReference>
<comment type="caution">
    <text evidence="4">The sequence shown here is derived from an EMBL/GenBank/DDBJ whole genome shotgun (WGS) entry which is preliminary data.</text>
</comment>
<feature type="domain" description="SHSP" evidence="3">
    <location>
        <begin position="49"/>
        <end position="156"/>
    </location>
</feature>
<reference evidence="4 5" key="1">
    <citation type="submission" date="2020-07" db="EMBL/GenBank/DDBJ databases">
        <title>Genomic Encyclopedia of Type Strains, Phase IV (KMG-IV): sequencing the most valuable type-strain genomes for metagenomic binning, comparative biology and taxonomic classification.</title>
        <authorList>
            <person name="Goeker M."/>
        </authorList>
    </citation>
    <scope>NUCLEOTIDE SEQUENCE [LARGE SCALE GENOMIC DNA]</scope>
    <source>
        <strain evidence="4 5">DSM 25220</strain>
    </source>
</reference>
<dbReference type="InterPro" id="IPR002068">
    <property type="entry name" value="A-crystallin/Hsp20_dom"/>
</dbReference>
<proteinExistence type="inferred from homology"/>
<dbReference type="RefSeq" id="WP_181538614.1">
    <property type="nucleotide sequence ID" value="NZ_JACDUU010000009.1"/>
</dbReference>
<dbReference type="InterPro" id="IPR008978">
    <property type="entry name" value="HSP20-like_chaperone"/>
</dbReference>
<protein>
    <submittedName>
        <fullName evidence="4">HSP20 family protein</fullName>
    </submittedName>
</protein>
<dbReference type="SUPFAM" id="SSF49764">
    <property type="entry name" value="HSP20-like chaperones"/>
    <property type="match status" value="1"/>
</dbReference>
<sequence>MDFEKLKQWMEIAQKYHTGNFWKNVFDQDSDTKFMQEMGGGETTEKQERKTVPNFPRTDIYLTDLQVIILIELPGFRKEDVQLFVSGNQLVIKGNCKLPIIPVVTIQNERMYGEFQRTVELPEPTEGKNITARFDNGLLILSYIRKYSREEHIVIE</sequence>
<dbReference type="EMBL" id="JACDUU010000009">
    <property type="protein sequence ID" value="MBA2872866.1"/>
    <property type="molecule type" value="Genomic_DNA"/>
</dbReference>
<organism evidence="4 5">
    <name type="scientific">[Anoxybacillus] calidus</name>
    <dbReference type="NCBI Taxonomy" id="575178"/>
    <lineage>
        <taxon>Bacteria</taxon>
        <taxon>Bacillati</taxon>
        <taxon>Bacillota</taxon>
        <taxon>Bacilli</taxon>
        <taxon>Bacillales</taxon>
        <taxon>Anoxybacillaceae</taxon>
        <taxon>Paranoxybacillus</taxon>
    </lineage>
</organism>
<evidence type="ECO:0000313" key="4">
    <source>
        <dbReference type="EMBL" id="MBA2872866.1"/>
    </source>
</evidence>
<dbReference type="Gene3D" id="2.60.40.790">
    <property type="match status" value="1"/>
</dbReference>
<gene>
    <name evidence="4" type="ORF">HNQ85_003179</name>
</gene>
<name>A0A7V9Z2H9_9BACL</name>
<dbReference type="Pfam" id="PF00011">
    <property type="entry name" value="HSP20"/>
    <property type="match status" value="1"/>
</dbReference>
<evidence type="ECO:0000256" key="1">
    <source>
        <dbReference type="PROSITE-ProRule" id="PRU00285"/>
    </source>
</evidence>
<accession>A0A7V9Z2H9</accession>
<evidence type="ECO:0000313" key="5">
    <source>
        <dbReference type="Proteomes" id="UP000580891"/>
    </source>
</evidence>
<evidence type="ECO:0000256" key="2">
    <source>
        <dbReference type="RuleBase" id="RU003616"/>
    </source>
</evidence>
<keyword evidence="5" id="KW-1185">Reference proteome</keyword>
<dbReference type="Proteomes" id="UP000580891">
    <property type="component" value="Unassembled WGS sequence"/>
</dbReference>
<dbReference type="AlphaFoldDB" id="A0A7V9Z2H9"/>
<comment type="similarity">
    <text evidence="1 2">Belongs to the small heat shock protein (HSP20) family.</text>
</comment>